<dbReference type="Proteomes" id="UP000270185">
    <property type="component" value="Chromosome"/>
</dbReference>
<dbReference type="RefSeq" id="WP_125023118.1">
    <property type="nucleotide sequence ID" value="NZ_CP034159.1"/>
</dbReference>
<dbReference type="KEGG" id="ccas:EIB73_04715"/>
<protein>
    <submittedName>
        <fullName evidence="1">Uncharacterized protein</fullName>
    </submittedName>
</protein>
<gene>
    <name evidence="1" type="ORF">EIB73_04715</name>
</gene>
<evidence type="ECO:0000313" key="1">
    <source>
        <dbReference type="EMBL" id="AZI32530.1"/>
    </source>
</evidence>
<evidence type="ECO:0000313" key="2">
    <source>
        <dbReference type="Proteomes" id="UP000270185"/>
    </source>
</evidence>
<accession>A0A3G8XGL9</accession>
<dbReference type="OrthoDB" id="674183at2"/>
<keyword evidence="2" id="KW-1185">Reference proteome</keyword>
<dbReference type="EMBL" id="CP034159">
    <property type="protein sequence ID" value="AZI32530.1"/>
    <property type="molecule type" value="Genomic_DNA"/>
</dbReference>
<organism evidence="1 2">
    <name type="scientific">Kaistella carnis</name>
    <dbReference type="NCBI Taxonomy" id="1241979"/>
    <lineage>
        <taxon>Bacteria</taxon>
        <taxon>Pseudomonadati</taxon>
        <taxon>Bacteroidota</taxon>
        <taxon>Flavobacteriia</taxon>
        <taxon>Flavobacteriales</taxon>
        <taxon>Weeksellaceae</taxon>
        <taxon>Chryseobacterium group</taxon>
        <taxon>Kaistella</taxon>
    </lineage>
</organism>
<name>A0A3G8XGL9_9FLAO</name>
<reference evidence="2" key="1">
    <citation type="submission" date="2018-11" db="EMBL/GenBank/DDBJ databases">
        <title>Proposal to divide the Flavobacteriaceae and reorganize its genera based on Amino Acid Identity values calculated from whole genome sequences.</title>
        <authorList>
            <person name="Nicholson A.C."/>
            <person name="Gulvik C.A."/>
            <person name="Whitney A.M."/>
            <person name="Humrighouse B.W."/>
            <person name="Bell M."/>
            <person name="Holmes B."/>
            <person name="Steigerwalt A.G."/>
            <person name="Villarma A."/>
            <person name="Sheth M."/>
            <person name="Batra D."/>
            <person name="Pryor J."/>
            <person name="Bernardet J.-F."/>
            <person name="Hugo C."/>
            <person name="Kampfer P."/>
            <person name="Newman J.D."/>
            <person name="McQuiston J.R."/>
        </authorList>
    </citation>
    <scope>NUCLEOTIDE SEQUENCE [LARGE SCALE GENOMIC DNA]</scope>
    <source>
        <strain evidence="2">G0081</strain>
    </source>
</reference>
<proteinExistence type="predicted"/>
<sequence>MSTIAKPKISPELLEALQTQVETEKQVIVHCCFPGTPFSDMLIRIWSSTFLIDESLGHRSSLIHHENISLFPYWTAVPPMKDYWFTLVFSGLPKACTSFDLQEVIPQEGGFLVKNIKRNATDVYRVTIT</sequence>
<dbReference type="AlphaFoldDB" id="A0A3G8XGL9"/>